<evidence type="ECO:0000313" key="2">
    <source>
        <dbReference type="EMBL" id="MFC4531428.1"/>
    </source>
</evidence>
<evidence type="ECO:0000313" key="3">
    <source>
        <dbReference type="Proteomes" id="UP001596004"/>
    </source>
</evidence>
<dbReference type="Pfam" id="PF05593">
    <property type="entry name" value="RHS_repeat"/>
    <property type="match status" value="1"/>
</dbReference>
<sequence length="162" mass="17592">MSVDEAYDAAGANTRTTDGRGNAFLTTYNTLGRVESRIEPSTQAHPGSADRTWTMSYDAAGNQVDVQQPGGVRITNTYDNLGRLVTEAGSGAEAATQSNTFGYALAGRRTSANDLNFTFNDRGLLLKTAKNGDIGRPVVVRLRRQRPARPAHRRLRLSDVHL</sequence>
<feature type="region of interest" description="Disordered" evidence="1">
    <location>
        <begin position="1"/>
        <end position="20"/>
    </location>
</feature>
<evidence type="ECO:0008006" key="4">
    <source>
        <dbReference type="Google" id="ProtNLM"/>
    </source>
</evidence>
<proteinExistence type="predicted"/>
<name>A0ABV9CGM6_9ACTN</name>
<keyword evidence="3" id="KW-1185">Reference proteome</keyword>
<dbReference type="Proteomes" id="UP001596004">
    <property type="component" value="Unassembled WGS sequence"/>
</dbReference>
<dbReference type="InterPro" id="IPR006530">
    <property type="entry name" value="YD"/>
</dbReference>
<reference evidence="3" key="1">
    <citation type="journal article" date="2019" name="Int. J. Syst. Evol. Microbiol.">
        <title>The Global Catalogue of Microorganisms (GCM) 10K type strain sequencing project: providing services to taxonomists for standard genome sequencing and annotation.</title>
        <authorList>
            <consortium name="The Broad Institute Genomics Platform"/>
            <consortium name="The Broad Institute Genome Sequencing Center for Infectious Disease"/>
            <person name="Wu L."/>
            <person name="Ma J."/>
        </authorList>
    </citation>
    <scope>NUCLEOTIDE SEQUENCE [LARGE SCALE GENOMIC DNA]</scope>
    <source>
        <strain evidence="3">CGMCC 4.7132</strain>
    </source>
</reference>
<dbReference type="EMBL" id="JBHSFP010000006">
    <property type="protein sequence ID" value="MFC4531428.1"/>
    <property type="molecule type" value="Genomic_DNA"/>
</dbReference>
<dbReference type="NCBIfam" id="TIGR01643">
    <property type="entry name" value="YD_repeat_2x"/>
    <property type="match status" value="1"/>
</dbReference>
<organism evidence="2 3">
    <name type="scientific">Sphaerisporangium dianthi</name>
    <dbReference type="NCBI Taxonomy" id="1436120"/>
    <lineage>
        <taxon>Bacteria</taxon>
        <taxon>Bacillati</taxon>
        <taxon>Actinomycetota</taxon>
        <taxon>Actinomycetes</taxon>
        <taxon>Streptosporangiales</taxon>
        <taxon>Streptosporangiaceae</taxon>
        <taxon>Sphaerisporangium</taxon>
    </lineage>
</organism>
<accession>A0ABV9CGM6</accession>
<evidence type="ECO:0000256" key="1">
    <source>
        <dbReference type="SAM" id="MobiDB-lite"/>
    </source>
</evidence>
<gene>
    <name evidence="2" type="ORF">ACFO60_11690</name>
</gene>
<comment type="caution">
    <text evidence="2">The sequence shown here is derived from an EMBL/GenBank/DDBJ whole genome shotgun (WGS) entry which is preliminary data.</text>
</comment>
<dbReference type="Gene3D" id="2.180.10.10">
    <property type="entry name" value="RHS repeat-associated core"/>
    <property type="match status" value="1"/>
</dbReference>
<dbReference type="InterPro" id="IPR031325">
    <property type="entry name" value="RHS_repeat"/>
</dbReference>
<protein>
    <recommendedName>
        <fullName evidence="4">RHS repeat protein</fullName>
    </recommendedName>
</protein>
<dbReference type="RefSeq" id="WP_380840044.1">
    <property type="nucleotide sequence ID" value="NZ_JBHSFP010000006.1"/>
</dbReference>